<gene>
    <name evidence="2" type="ORF">QLQ12_41715</name>
</gene>
<keyword evidence="3" id="KW-1185">Reference proteome</keyword>
<sequence length="257" mass="27944">MTIESGTSRITVSGRLLAGPAGLVTVEPRERHDQLTTSATGAIAPRSGHSLPLAGIDATDVATLPGARSDAAHVQAWVDLTAVLTPDGTAHVERYATLSVLTDFWTPAPSTVLEADVPPPPDEPPNPEPRTAVEQDLIGSGVIVSRKVLRTRRRGRVLVVAATAPARVERHLRPVYGGHLHVHASRWTAEQYRFATDTLNDRFDRWRLLLVGDHVNGRGEVVVVAATVNGHPELDTWLAEQPPGLIDHRPWLRRVRP</sequence>
<dbReference type="EMBL" id="JASCTH010000040">
    <property type="protein sequence ID" value="MDI6105122.1"/>
    <property type="molecule type" value="Genomic_DNA"/>
</dbReference>
<reference evidence="2 3" key="1">
    <citation type="submission" date="2023-05" db="EMBL/GenBank/DDBJ databases">
        <title>Actinoplanes sp. NEAU-A12 genome sequencing.</title>
        <authorList>
            <person name="Wang Z.-S."/>
        </authorList>
    </citation>
    <scope>NUCLEOTIDE SEQUENCE [LARGE SCALE GENOMIC DNA]</scope>
    <source>
        <strain evidence="2 3">NEAU-A12</strain>
    </source>
</reference>
<feature type="region of interest" description="Disordered" evidence="1">
    <location>
        <begin position="111"/>
        <end position="131"/>
    </location>
</feature>
<accession>A0ABT6WZD5</accession>
<protein>
    <submittedName>
        <fullName evidence="2">Uncharacterized protein</fullName>
    </submittedName>
</protein>
<evidence type="ECO:0000313" key="3">
    <source>
        <dbReference type="Proteomes" id="UP001241758"/>
    </source>
</evidence>
<organism evidence="2 3">
    <name type="scientific">Actinoplanes sandaracinus</name>
    <dbReference type="NCBI Taxonomy" id="3045177"/>
    <lineage>
        <taxon>Bacteria</taxon>
        <taxon>Bacillati</taxon>
        <taxon>Actinomycetota</taxon>
        <taxon>Actinomycetes</taxon>
        <taxon>Micromonosporales</taxon>
        <taxon>Micromonosporaceae</taxon>
        <taxon>Actinoplanes</taxon>
    </lineage>
</organism>
<evidence type="ECO:0000256" key="1">
    <source>
        <dbReference type="SAM" id="MobiDB-lite"/>
    </source>
</evidence>
<name>A0ABT6WZD5_9ACTN</name>
<feature type="compositionally biased region" description="Pro residues" evidence="1">
    <location>
        <begin position="117"/>
        <end position="128"/>
    </location>
</feature>
<dbReference type="RefSeq" id="WP_282766588.1">
    <property type="nucleotide sequence ID" value="NZ_JASCTH010000040.1"/>
</dbReference>
<evidence type="ECO:0000313" key="2">
    <source>
        <dbReference type="EMBL" id="MDI6105122.1"/>
    </source>
</evidence>
<dbReference type="Proteomes" id="UP001241758">
    <property type="component" value="Unassembled WGS sequence"/>
</dbReference>
<comment type="caution">
    <text evidence="2">The sequence shown here is derived from an EMBL/GenBank/DDBJ whole genome shotgun (WGS) entry which is preliminary data.</text>
</comment>
<proteinExistence type="predicted"/>